<evidence type="ECO:0000259" key="4">
    <source>
        <dbReference type="PROSITE" id="PS51767"/>
    </source>
</evidence>
<dbReference type="Proteomes" id="UP001150941">
    <property type="component" value="Unassembled WGS sequence"/>
</dbReference>
<dbReference type="AlphaFoldDB" id="A0A9W9P1G0"/>
<dbReference type="PRINTS" id="PR00792">
    <property type="entry name" value="PEPSIN"/>
</dbReference>
<organism evidence="5 6">
    <name type="scientific">Penicillium chermesinum</name>
    <dbReference type="NCBI Taxonomy" id="63820"/>
    <lineage>
        <taxon>Eukaryota</taxon>
        <taxon>Fungi</taxon>
        <taxon>Dikarya</taxon>
        <taxon>Ascomycota</taxon>
        <taxon>Pezizomycotina</taxon>
        <taxon>Eurotiomycetes</taxon>
        <taxon>Eurotiomycetidae</taxon>
        <taxon>Eurotiales</taxon>
        <taxon>Aspergillaceae</taxon>
        <taxon>Penicillium</taxon>
    </lineage>
</organism>
<dbReference type="PANTHER" id="PTHR47966">
    <property type="entry name" value="BETA-SITE APP-CLEAVING ENZYME, ISOFORM A-RELATED"/>
    <property type="match status" value="1"/>
</dbReference>
<dbReference type="OrthoDB" id="15189at2759"/>
<reference evidence="5" key="2">
    <citation type="journal article" date="2023" name="IMA Fungus">
        <title>Comparative genomic study of the Penicillium genus elucidates a diverse pangenome and 15 lateral gene transfer events.</title>
        <authorList>
            <person name="Petersen C."/>
            <person name="Sorensen T."/>
            <person name="Nielsen M.R."/>
            <person name="Sondergaard T.E."/>
            <person name="Sorensen J.L."/>
            <person name="Fitzpatrick D.A."/>
            <person name="Frisvad J.C."/>
            <person name="Nielsen K.L."/>
        </authorList>
    </citation>
    <scope>NUCLEOTIDE SEQUENCE</scope>
    <source>
        <strain evidence="5">IBT 19713</strain>
    </source>
</reference>
<keyword evidence="2" id="KW-0378">Hydrolase</keyword>
<dbReference type="RefSeq" id="XP_058330281.1">
    <property type="nucleotide sequence ID" value="XM_058474541.1"/>
</dbReference>
<dbReference type="Pfam" id="PF00026">
    <property type="entry name" value="Asp"/>
    <property type="match status" value="1"/>
</dbReference>
<keyword evidence="5" id="KW-0645">Protease</keyword>
<feature type="active site" evidence="3">
    <location>
        <position position="72"/>
    </location>
</feature>
<dbReference type="PANTHER" id="PTHR47966:SF1">
    <property type="entry name" value="ASPARTYL PROTEINASE"/>
    <property type="match status" value="1"/>
</dbReference>
<evidence type="ECO:0000313" key="5">
    <source>
        <dbReference type="EMBL" id="KAJ5232288.1"/>
    </source>
</evidence>
<dbReference type="EMBL" id="JAPQKS010000004">
    <property type="protein sequence ID" value="KAJ5232288.1"/>
    <property type="molecule type" value="Genomic_DNA"/>
</dbReference>
<proteinExistence type="inferred from homology"/>
<sequence>MKFDSIKCAIVVAALEGAVSAAPSPKGRFSVKTFKGPKLGLVSRVTGSGPSAASTNFMNMTFGDQTFPMEIDTGSSALWLFNTGTPSNEQGGHPLYNPNASSTFQLQDGYSFDIEYADGTGMTGPVGTEDVTMAGITIQGQYIGIPNDVRTNSNPIQGGCLGMAPNPFTMTPTSQNTWHQNAEPLLDQPVWTVDFYSTQDGSMDFGYIDDSKYQGDIAYAPCDFSNGAWSFNITGWNVPNDSVQTGSGSVQSIADTGTPSSSLPQGVLDYYYGKVDGSSRDSSDDTAYVVPCDADLPDLILTIEGGTVTIPGSQMNAGTVDGGCRGAFYITTGGGNLGSAMFNSNFVVYSQTNAQIGFALKA</sequence>
<comment type="caution">
    <text evidence="5">The sequence shown here is derived from an EMBL/GenBank/DDBJ whole genome shotgun (WGS) entry which is preliminary data.</text>
</comment>
<dbReference type="GeneID" id="83201844"/>
<accession>A0A9W9P1G0</accession>
<evidence type="ECO:0000313" key="6">
    <source>
        <dbReference type="Proteomes" id="UP001150941"/>
    </source>
</evidence>
<feature type="active site" evidence="3">
    <location>
        <position position="255"/>
    </location>
</feature>
<dbReference type="PROSITE" id="PS51767">
    <property type="entry name" value="PEPTIDASE_A1"/>
    <property type="match status" value="1"/>
</dbReference>
<evidence type="ECO:0000256" key="3">
    <source>
        <dbReference type="PIRSR" id="PIRSR601461-1"/>
    </source>
</evidence>
<dbReference type="Gene3D" id="2.40.70.10">
    <property type="entry name" value="Acid Proteases"/>
    <property type="match status" value="2"/>
</dbReference>
<keyword evidence="6" id="KW-1185">Reference proteome</keyword>
<dbReference type="InterPro" id="IPR021109">
    <property type="entry name" value="Peptidase_aspartic_dom_sf"/>
</dbReference>
<dbReference type="SUPFAM" id="SSF50630">
    <property type="entry name" value="Acid proteases"/>
    <property type="match status" value="1"/>
</dbReference>
<dbReference type="InterPro" id="IPR001461">
    <property type="entry name" value="Aspartic_peptidase_A1"/>
</dbReference>
<gene>
    <name evidence="5" type="ORF">N7468_005244</name>
</gene>
<dbReference type="GO" id="GO:0006508">
    <property type="term" value="P:proteolysis"/>
    <property type="evidence" value="ECO:0007669"/>
    <property type="project" value="UniProtKB-KW"/>
</dbReference>
<evidence type="ECO:0000256" key="1">
    <source>
        <dbReference type="ARBA" id="ARBA00007447"/>
    </source>
</evidence>
<reference evidence="5" key="1">
    <citation type="submission" date="2022-11" db="EMBL/GenBank/DDBJ databases">
        <authorList>
            <person name="Petersen C."/>
        </authorList>
    </citation>
    <scope>NUCLEOTIDE SEQUENCE</scope>
    <source>
        <strain evidence="5">IBT 19713</strain>
    </source>
</reference>
<name>A0A9W9P1G0_9EURO</name>
<evidence type="ECO:0000256" key="2">
    <source>
        <dbReference type="ARBA" id="ARBA00022801"/>
    </source>
</evidence>
<dbReference type="InterPro" id="IPR033121">
    <property type="entry name" value="PEPTIDASE_A1"/>
</dbReference>
<feature type="domain" description="Peptidase A1" evidence="4">
    <location>
        <begin position="56"/>
        <end position="359"/>
    </location>
</feature>
<comment type="similarity">
    <text evidence="1">Belongs to the peptidase A1 family.</text>
</comment>
<dbReference type="GO" id="GO:0004190">
    <property type="term" value="F:aspartic-type endopeptidase activity"/>
    <property type="evidence" value="ECO:0007669"/>
    <property type="project" value="InterPro"/>
</dbReference>
<protein>
    <submittedName>
        <fullName evidence="5">Acid protease</fullName>
    </submittedName>
</protein>